<proteinExistence type="predicted"/>
<reference evidence="1 2" key="1">
    <citation type="journal article" date="2017" name="Nat. Microbiol.">
        <title>Natural product diversity associated with the nematode symbionts Photorhabdus and Xenorhabdus.</title>
        <authorList>
            <person name="Tobias N.J."/>
            <person name="Wolff H."/>
            <person name="Djahanschiri B."/>
            <person name="Grundmann F."/>
            <person name="Kronenwerth M."/>
            <person name="Shi Y.M."/>
            <person name="Simonyi S."/>
            <person name="Grun P."/>
            <person name="Shapiro-Ilan D."/>
            <person name="Pidot S.J."/>
            <person name="Stinear T.P."/>
            <person name="Ebersberger I."/>
            <person name="Bode H.B."/>
        </authorList>
    </citation>
    <scope>NUCLEOTIDE SEQUENCE [LARGE SCALE GENOMIC DNA]</scope>
    <source>
        <strain evidence="1 2">DSM 17902</strain>
    </source>
</reference>
<dbReference type="EMBL" id="NITZ01000002">
    <property type="protein sequence ID" value="PHM50280.1"/>
    <property type="molecule type" value="Genomic_DNA"/>
</dbReference>
<evidence type="ECO:0000313" key="1">
    <source>
        <dbReference type="EMBL" id="PHM50280.1"/>
    </source>
</evidence>
<sequence>MNEKDAWSKLRWATRRRWANKAIDQMSQAIAGNQDSDMVYDFNKRPGDKCFPDLHSNMWTVTNDLRQSLGELTDEELKFEKVFKSKEFYIVHASDKNLINKPDNFKRDLNIYSRLRLEEKEIPFPDNHSTITDIEDLGNNDYVFFSLEVGQTPKKIKSRFGDYFYRIRYSGSNLSLRYSSMTLFDQIDPSSHLSNFLTERKRLLDYLKITENSKQYLRARKLRRGRSLFSGALNSINGLLYSIIRDIRLLENESDRQKLLSTRSDDDINMIVNALYRPEVRVPRMVGFVEGDYEMITP</sequence>
<accession>A0A2D0JVM8</accession>
<dbReference type="OrthoDB" id="6506850at2"/>
<dbReference type="RefSeq" id="WP_099112845.1">
    <property type="nucleotide sequence ID" value="NZ_CAWNQI010000051.1"/>
</dbReference>
<protein>
    <submittedName>
        <fullName evidence="1">Type III secretion system effector and immunogenic protein OspC2</fullName>
    </submittedName>
</protein>
<dbReference type="AlphaFoldDB" id="A0A2D0JVM8"/>
<dbReference type="Proteomes" id="UP000221980">
    <property type="component" value="Unassembled WGS sequence"/>
</dbReference>
<keyword evidence="2" id="KW-1185">Reference proteome</keyword>
<evidence type="ECO:0000313" key="2">
    <source>
        <dbReference type="Proteomes" id="UP000221980"/>
    </source>
</evidence>
<comment type="caution">
    <text evidence="1">The sequence shown here is derived from an EMBL/GenBank/DDBJ whole genome shotgun (WGS) entry which is preliminary data.</text>
</comment>
<organism evidence="1 2">
    <name type="scientific">Xenorhabdus miraniensis</name>
    <dbReference type="NCBI Taxonomy" id="351674"/>
    <lineage>
        <taxon>Bacteria</taxon>
        <taxon>Pseudomonadati</taxon>
        <taxon>Pseudomonadota</taxon>
        <taxon>Gammaproteobacteria</taxon>
        <taxon>Enterobacterales</taxon>
        <taxon>Morganellaceae</taxon>
        <taxon>Xenorhabdus</taxon>
    </lineage>
</organism>
<name>A0A2D0JVM8_9GAMM</name>
<gene>
    <name evidence="1" type="ORF">Xmir_00459</name>
</gene>